<name>A0A0F9DWA9_9ZZZZ</name>
<gene>
    <name evidence="1" type="ORF">LCGC14_2147800</name>
</gene>
<dbReference type="AlphaFoldDB" id="A0A0F9DWA9"/>
<reference evidence="1" key="1">
    <citation type="journal article" date="2015" name="Nature">
        <title>Complex archaea that bridge the gap between prokaryotes and eukaryotes.</title>
        <authorList>
            <person name="Spang A."/>
            <person name="Saw J.H."/>
            <person name="Jorgensen S.L."/>
            <person name="Zaremba-Niedzwiedzka K."/>
            <person name="Martijn J."/>
            <person name="Lind A.E."/>
            <person name="van Eijk R."/>
            <person name="Schleper C."/>
            <person name="Guy L."/>
            <person name="Ettema T.J."/>
        </authorList>
    </citation>
    <scope>NUCLEOTIDE SEQUENCE</scope>
</reference>
<accession>A0A0F9DWA9</accession>
<evidence type="ECO:0000313" key="1">
    <source>
        <dbReference type="EMBL" id="KKL66153.1"/>
    </source>
</evidence>
<protein>
    <submittedName>
        <fullName evidence="1">Uncharacterized protein</fullName>
    </submittedName>
</protein>
<proteinExistence type="predicted"/>
<sequence length="89" mass="9445">MEHEEGQCPGCGTAWVGNSGFAPVEGTFPSRNATACAVHRAAPALLEALEQLLDERFTPQAGHNEYKLHAMLSEVQNLARAAILAAKGD</sequence>
<dbReference type="EMBL" id="LAZR01027296">
    <property type="protein sequence ID" value="KKL66153.1"/>
    <property type="molecule type" value="Genomic_DNA"/>
</dbReference>
<comment type="caution">
    <text evidence="1">The sequence shown here is derived from an EMBL/GenBank/DDBJ whole genome shotgun (WGS) entry which is preliminary data.</text>
</comment>
<organism evidence="1">
    <name type="scientific">marine sediment metagenome</name>
    <dbReference type="NCBI Taxonomy" id="412755"/>
    <lineage>
        <taxon>unclassified sequences</taxon>
        <taxon>metagenomes</taxon>
        <taxon>ecological metagenomes</taxon>
    </lineage>
</organism>